<protein>
    <submittedName>
        <fullName evidence="2">Uncharacterized protein</fullName>
    </submittedName>
</protein>
<sequence length="86" mass="9349">MTIRLIGAAALSLVLVGPAIAGSDSYAMHDAYRGLYRHHRMPAQDAIRFGYGNEYPTYHSGWGGLYGDGNYPGTIDDNMGPPYLGR</sequence>
<evidence type="ECO:0000313" key="3">
    <source>
        <dbReference type="Proteomes" id="UP000184096"/>
    </source>
</evidence>
<evidence type="ECO:0000256" key="1">
    <source>
        <dbReference type="SAM" id="SignalP"/>
    </source>
</evidence>
<keyword evidence="1" id="KW-0732">Signal</keyword>
<evidence type="ECO:0000313" key="2">
    <source>
        <dbReference type="EMBL" id="SHN78231.1"/>
    </source>
</evidence>
<reference evidence="3" key="1">
    <citation type="submission" date="2016-11" db="EMBL/GenBank/DDBJ databases">
        <authorList>
            <person name="Varghese N."/>
            <person name="Submissions S."/>
        </authorList>
    </citation>
    <scope>NUCLEOTIDE SEQUENCE [LARGE SCALE GENOMIC DNA]</scope>
    <source>
        <strain evidence="3">GAS401</strain>
    </source>
</reference>
<proteinExistence type="predicted"/>
<feature type="signal peptide" evidence="1">
    <location>
        <begin position="1"/>
        <end position="21"/>
    </location>
</feature>
<organism evidence="2 3">
    <name type="scientific">Bradyrhizobium erythrophlei</name>
    <dbReference type="NCBI Taxonomy" id="1437360"/>
    <lineage>
        <taxon>Bacteria</taxon>
        <taxon>Pseudomonadati</taxon>
        <taxon>Pseudomonadota</taxon>
        <taxon>Alphaproteobacteria</taxon>
        <taxon>Hyphomicrobiales</taxon>
        <taxon>Nitrobacteraceae</taxon>
        <taxon>Bradyrhizobium</taxon>
    </lineage>
</organism>
<keyword evidence="3" id="KW-1185">Reference proteome</keyword>
<dbReference type="AlphaFoldDB" id="A0A1M7U5B1"/>
<dbReference type="EMBL" id="LT670849">
    <property type="protein sequence ID" value="SHN78231.1"/>
    <property type="molecule type" value="Genomic_DNA"/>
</dbReference>
<dbReference type="RefSeq" id="WP_156898557.1">
    <property type="nucleotide sequence ID" value="NZ_LT670849.1"/>
</dbReference>
<dbReference type="Proteomes" id="UP000184096">
    <property type="component" value="Chromosome I"/>
</dbReference>
<feature type="chain" id="PRO_5012771358" evidence="1">
    <location>
        <begin position="22"/>
        <end position="86"/>
    </location>
</feature>
<accession>A0A1M7U5B1</accession>
<name>A0A1M7U5B1_9BRAD</name>
<gene>
    <name evidence="2" type="ORF">SAMN05444170_3612</name>
</gene>